<dbReference type="RefSeq" id="WP_081978422.1">
    <property type="nucleotide sequence ID" value="NZ_AXCY01000002.1"/>
</dbReference>
<feature type="region of interest" description="Disordered" evidence="6">
    <location>
        <begin position="1"/>
        <end position="29"/>
    </location>
</feature>
<dbReference type="InterPro" id="IPR013325">
    <property type="entry name" value="RNA_pol_sigma_r2"/>
</dbReference>
<feature type="domain" description="RNA polymerase sigma factor 70 region 4 type 2" evidence="8">
    <location>
        <begin position="139"/>
        <end position="191"/>
    </location>
</feature>
<comment type="similarity">
    <text evidence="1">Belongs to the sigma-70 factor family. ECF subfamily.</text>
</comment>
<keyword evidence="5" id="KW-0804">Transcription</keyword>
<evidence type="ECO:0000256" key="1">
    <source>
        <dbReference type="ARBA" id="ARBA00010641"/>
    </source>
</evidence>
<proteinExistence type="inferred from homology"/>
<evidence type="ECO:0000313" key="10">
    <source>
        <dbReference type="Proteomes" id="UP000029839"/>
    </source>
</evidence>
<dbReference type="PANTHER" id="PTHR43133:SF50">
    <property type="entry name" value="ECF RNA POLYMERASE SIGMA FACTOR SIGM"/>
    <property type="match status" value="1"/>
</dbReference>
<evidence type="ECO:0000256" key="5">
    <source>
        <dbReference type="ARBA" id="ARBA00023163"/>
    </source>
</evidence>
<keyword evidence="10" id="KW-1185">Reference proteome</keyword>
<dbReference type="InterPro" id="IPR036388">
    <property type="entry name" value="WH-like_DNA-bd_sf"/>
</dbReference>
<dbReference type="NCBIfam" id="TIGR02983">
    <property type="entry name" value="SigE-fam_strep"/>
    <property type="match status" value="1"/>
</dbReference>
<dbReference type="CDD" id="cd06171">
    <property type="entry name" value="Sigma70_r4"/>
    <property type="match status" value="1"/>
</dbReference>
<feature type="compositionally biased region" description="Low complexity" evidence="6">
    <location>
        <begin position="1"/>
        <end position="16"/>
    </location>
</feature>
<sequence length="227" mass="24050">MRGTEATGTPAAGTPAAVPPTPRPDGPAEHAVVVRDGRGDPDADFGAFVRAAAPELGRVAWYLCGDPVRAQDLLQHALLRTYLAWGRVHDGDPVAYTRRVLANARIDTWRKDRRETLTSPDAMPDPSADDGAAARAERDRLGRALRALPTQQRRVVALRHLVGLTEAETAAELGVSLGTVKSTASRGLARLRELLAEDPGATPAPRPTAPTSPRTHPTGPTHDGSAP</sequence>
<organism evidence="9 10">
    <name type="scientific">Cellulomonas carbonis T26</name>
    <dbReference type="NCBI Taxonomy" id="947969"/>
    <lineage>
        <taxon>Bacteria</taxon>
        <taxon>Bacillati</taxon>
        <taxon>Actinomycetota</taxon>
        <taxon>Actinomycetes</taxon>
        <taxon>Micrococcales</taxon>
        <taxon>Cellulomonadaceae</taxon>
        <taxon>Cellulomonas</taxon>
    </lineage>
</organism>
<dbReference type="PANTHER" id="PTHR43133">
    <property type="entry name" value="RNA POLYMERASE ECF-TYPE SIGMA FACTO"/>
    <property type="match status" value="1"/>
</dbReference>
<dbReference type="Proteomes" id="UP000029839">
    <property type="component" value="Unassembled WGS sequence"/>
</dbReference>
<dbReference type="EMBL" id="AXCY01000002">
    <property type="protein sequence ID" value="KGM12672.1"/>
    <property type="molecule type" value="Genomic_DNA"/>
</dbReference>
<dbReference type="GO" id="GO:0003677">
    <property type="term" value="F:DNA binding"/>
    <property type="evidence" value="ECO:0007669"/>
    <property type="project" value="UniProtKB-KW"/>
</dbReference>
<dbReference type="AlphaFoldDB" id="A0A0A0BYC6"/>
<dbReference type="InterPro" id="IPR013249">
    <property type="entry name" value="RNA_pol_sigma70_r4_t2"/>
</dbReference>
<evidence type="ECO:0000256" key="2">
    <source>
        <dbReference type="ARBA" id="ARBA00023015"/>
    </source>
</evidence>
<dbReference type="NCBIfam" id="TIGR02937">
    <property type="entry name" value="sigma70-ECF"/>
    <property type="match status" value="1"/>
</dbReference>
<evidence type="ECO:0000313" key="9">
    <source>
        <dbReference type="EMBL" id="KGM12672.1"/>
    </source>
</evidence>
<evidence type="ECO:0000256" key="4">
    <source>
        <dbReference type="ARBA" id="ARBA00023125"/>
    </source>
</evidence>
<dbReference type="OrthoDB" id="3692620at2"/>
<gene>
    <name evidence="9" type="ORF">N868_07355</name>
</gene>
<evidence type="ECO:0000256" key="6">
    <source>
        <dbReference type="SAM" id="MobiDB-lite"/>
    </source>
</evidence>
<dbReference type="InterPro" id="IPR014325">
    <property type="entry name" value="RNA_pol_sigma-E_actinobac"/>
</dbReference>
<dbReference type="InterPro" id="IPR039425">
    <property type="entry name" value="RNA_pol_sigma-70-like"/>
</dbReference>
<evidence type="ECO:0000259" key="8">
    <source>
        <dbReference type="Pfam" id="PF08281"/>
    </source>
</evidence>
<dbReference type="InterPro" id="IPR014284">
    <property type="entry name" value="RNA_pol_sigma-70_dom"/>
</dbReference>
<dbReference type="GO" id="GO:0006352">
    <property type="term" value="P:DNA-templated transcription initiation"/>
    <property type="evidence" value="ECO:0007669"/>
    <property type="project" value="InterPro"/>
</dbReference>
<evidence type="ECO:0000256" key="3">
    <source>
        <dbReference type="ARBA" id="ARBA00023082"/>
    </source>
</evidence>
<keyword evidence="3" id="KW-0731">Sigma factor</keyword>
<dbReference type="Pfam" id="PF04542">
    <property type="entry name" value="Sigma70_r2"/>
    <property type="match status" value="1"/>
</dbReference>
<dbReference type="InterPro" id="IPR007627">
    <property type="entry name" value="RNA_pol_sigma70_r2"/>
</dbReference>
<reference evidence="9 10" key="1">
    <citation type="submission" date="2013-08" db="EMBL/GenBank/DDBJ databases">
        <title>Genome sequencing of Cellulomonas carbonis T26.</title>
        <authorList>
            <person name="Chen F."/>
            <person name="Li Y."/>
            <person name="Wang G."/>
        </authorList>
    </citation>
    <scope>NUCLEOTIDE SEQUENCE [LARGE SCALE GENOMIC DNA]</scope>
    <source>
        <strain evidence="9 10">T26</strain>
    </source>
</reference>
<dbReference type="SUPFAM" id="SSF88946">
    <property type="entry name" value="Sigma2 domain of RNA polymerase sigma factors"/>
    <property type="match status" value="1"/>
</dbReference>
<feature type="compositionally biased region" description="Low complexity" evidence="6">
    <location>
        <begin position="120"/>
        <end position="134"/>
    </location>
</feature>
<keyword evidence="2" id="KW-0805">Transcription regulation</keyword>
<accession>A0A0A0BYC6</accession>
<name>A0A0A0BYC6_9CELL</name>
<feature type="domain" description="RNA polymerase sigma-70 region 2" evidence="7">
    <location>
        <begin position="49"/>
        <end position="114"/>
    </location>
</feature>
<dbReference type="InterPro" id="IPR013324">
    <property type="entry name" value="RNA_pol_sigma_r3/r4-like"/>
</dbReference>
<protein>
    <submittedName>
        <fullName evidence="9">RNA polymerase</fullName>
    </submittedName>
</protein>
<evidence type="ECO:0000259" key="7">
    <source>
        <dbReference type="Pfam" id="PF04542"/>
    </source>
</evidence>
<dbReference type="Gene3D" id="1.10.1740.10">
    <property type="match status" value="1"/>
</dbReference>
<dbReference type="GO" id="GO:0016987">
    <property type="term" value="F:sigma factor activity"/>
    <property type="evidence" value="ECO:0007669"/>
    <property type="project" value="UniProtKB-KW"/>
</dbReference>
<keyword evidence="4" id="KW-0238">DNA-binding</keyword>
<dbReference type="SUPFAM" id="SSF88659">
    <property type="entry name" value="Sigma3 and sigma4 domains of RNA polymerase sigma factors"/>
    <property type="match status" value="1"/>
</dbReference>
<comment type="caution">
    <text evidence="9">The sequence shown here is derived from an EMBL/GenBank/DDBJ whole genome shotgun (WGS) entry which is preliminary data.</text>
</comment>
<reference evidence="9 10" key="2">
    <citation type="journal article" date="2015" name="Stand. Genomic Sci.">
        <title>Draft genome sequence of Cellulomonas carbonis T26(T) and comparative analysis of six Cellulomonas genomes.</title>
        <authorList>
            <person name="Zhuang W."/>
            <person name="Zhang S."/>
            <person name="Xia X."/>
            <person name="Wang G."/>
        </authorList>
    </citation>
    <scope>NUCLEOTIDE SEQUENCE [LARGE SCALE GENOMIC DNA]</scope>
    <source>
        <strain evidence="9 10">T26</strain>
    </source>
</reference>
<dbReference type="Pfam" id="PF08281">
    <property type="entry name" value="Sigma70_r4_2"/>
    <property type="match status" value="1"/>
</dbReference>
<feature type="region of interest" description="Disordered" evidence="6">
    <location>
        <begin position="112"/>
        <end position="136"/>
    </location>
</feature>
<dbReference type="Gene3D" id="1.10.10.10">
    <property type="entry name" value="Winged helix-like DNA-binding domain superfamily/Winged helix DNA-binding domain"/>
    <property type="match status" value="1"/>
</dbReference>
<feature type="region of interest" description="Disordered" evidence="6">
    <location>
        <begin position="195"/>
        <end position="227"/>
    </location>
</feature>